<reference evidence="2" key="2">
    <citation type="submission" date="2011-02" db="EMBL/GenBank/DDBJ databases">
        <authorList>
            <person name="MacLean D."/>
        </authorList>
    </citation>
    <scope>NUCLEOTIDE SEQUENCE</scope>
</reference>
<dbReference type="Pfam" id="PF00385">
    <property type="entry name" value="Chromo"/>
    <property type="match status" value="1"/>
</dbReference>
<dbReference type="SUPFAM" id="SSF54160">
    <property type="entry name" value="Chromo domain-like"/>
    <property type="match status" value="1"/>
</dbReference>
<accession>F0X101</accession>
<dbReference type="CDD" id="cd00024">
    <property type="entry name" value="CD_CSD"/>
    <property type="match status" value="1"/>
</dbReference>
<dbReference type="PROSITE" id="PS50013">
    <property type="entry name" value="CHROMO_2"/>
    <property type="match status" value="1"/>
</dbReference>
<name>F0X101_9STRA</name>
<proteinExistence type="predicted"/>
<dbReference type="InterPro" id="IPR023780">
    <property type="entry name" value="Chromo_domain"/>
</dbReference>
<protein>
    <submittedName>
        <fullName evidence="2">AlNc14C536G12088 protein</fullName>
    </submittedName>
</protein>
<dbReference type="HOGENOM" id="CLU_1996831_0_0_1"/>
<evidence type="ECO:0000313" key="2">
    <source>
        <dbReference type="EMBL" id="CCA27447.1"/>
    </source>
</evidence>
<dbReference type="AlphaFoldDB" id="F0X101"/>
<feature type="domain" description="Chromo" evidence="1">
    <location>
        <begin position="28"/>
        <end position="101"/>
    </location>
</feature>
<dbReference type="EMBL" id="FR824567">
    <property type="protein sequence ID" value="CCA27447.1"/>
    <property type="molecule type" value="Genomic_DNA"/>
</dbReference>
<evidence type="ECO:0000259" key="1">
    <source>
        <dbReference type="PROSITE" id="PS50013"/>
    </source>
</evidence>
<dbReference type="InterPro" id="IPR000953">
    <property type="entry name" value="Chromo/chromo_shadow_dom"/>
</dbReference>
<sequence length="125" mass="14642">MLNGWTYDVQELVEPFSIITRHVTSLKFFRERYLGVSQDLKDYVVYANGGNLVSQFLECPLNPDNHQWEVLVQWIGLDDTENSWEPASLLMEDVPTLLRKWVNTEPKAADMRSFLHIETSRRRGK</sequence>
<dbReference type="Gene3D" id="2.40.50.40">
    <property type="match status" value="1"/>
</dbReference>
<gene>
    <name evidence="2" type="primary">AlNc14C536G12088</name>
    <name evidence="2" type="ORF">ALNC14_135910</name>
</gene>
<organism evidence="2">
    <name type="scientific">Albugo laibachii Nc14</name>
    <dbReference type="NCBI Taxonomy" id="890382"/>
    <lineage>
        <taxon>Eukaryota</taxon>
        <taxon>Sar</taxon>
        <taxon>Stramenopiles</taxon>
        <taxon>Oomycota</taxon>
        <taxon>Peronosporomycetes</taxon>
        <taxon>Albuginales</taxon>
        <taxon>Albuginaceae</taxon>
        <taxon>Albugo</taxon>
    </lineage>
</organism>
<reference evidence="2" key="1">
    <citation type="journal article" date="2011" name="PLoS Biol.">
        <title>Gene gain and loss during evolution of obligate parasitism in the white rust pathogen of Arabidopsis thaliana.</title>
        <authorList>
            <person name="Kemen E."/>
            <person name="Gardiner A."/>
            <person name="Schultz-Larsen T."/>
            <person name="Kemen A.C."/>
            <person name="Balmuth A.L."/>
            <person name="Robert-Seilaniantz A."/>
            <person name="Bailey K."/>
            <person name="Holub E."/>
            <person name="Studholme D.J."/>
            <person name="Maclean D."/>
            <person name="Jones J.D."/>
        </authorList>
    </citation>
    <scope>NUCLEOTIDE SEQUENCE</scope>
</reference>
<dbReference type="InterPro" id="IPR016197">
    <property type="entry name" value="Chromo-like_dom_sf"/>
</dbReference>